<feature type="region of interest" description="Disordered" evidence="2">
    <location>
        <begin position="69"/>
        <end position="104"/>
    </location>
</feature>
<dbReference type="Proteomes" id="UP000007819">
    <property type="component" value="Chromosome A1"/>
</dbReference>
<keyword evidence="4" id="KW-1185">Reference proteome</keyword>
<evidence type="ECO:0000256" key="1">
    <source>
        <dbReference type="SAM" id="Coils"/>
    </source>
</evidence>
<proteinExistence type="predicted"/>
<evidence type="ECO:0000313" key="3">
    <source>
        <dbReference type="EnsemblMetazoa" id="XP_008188106.1"/>
    </source>
</evidence>
<dbReference type="PANTHER" id="PTHR33480:SF1">
    <property type="entry name" value="TYR RECOMBINASE DOMAIN-CONTAINING PROTEIN"/>
    <property type="match status" value="1"/>
</dbReference>
<keyword evidence="1" id="KW-0175">Coiled coil</keyword>
<dbReference type="PANTHER" id="PTHR33480">
    <property type="entry name" value="SET DOMAIN-CONTAINING PROTEIN-RELATED"/>
    <property type="match status" value="1"/>
</dbReference>
<feature type="compositionally biased region" description="Polar residues" evidence="2">
    <location>
        <begin position="90"/>
        <end position="104"/>
    </location>
</feature>
<protein>
    <submittedName>
        <fullName evidence="3">Uncharacterized protein</fullName>
    </submittedName>
</protein>
<organism evidence="3 4">
    <name type="scientific">Acyrthosiphon pisum</name>
    <name type="common">Pea aphid</name>
    <dbReference type="NCBI Taxonomy" id="7029"/>
    <lineage>
        <taxon>Eukaryota</taxon>
        <taxon>Metazoa</taxon>
        <taxon>Ecdysozoa</taxon>
        <taxon>Arthropoda</taxon>
        <taxon>Hexapoda</taxon>
        <taxon>Insecta</taxon>
        <taxon>Pterygota</taxon>
        <taxon>Neoptera</taxon>
        <taxon>Paraneoptera</taxon>
        <taxon>Hemiptera</taxon>
        <taxon>Sternorrhyncha</taxon>
        <taxon>Aphidomorpha</taxon>
        <taxon>Aphidoidea</taxon>
        <taxon>Aphididae</taxon>
        <taxon>Macrosiphini</taxon>
        <taxon>Acyrthosiphon</taxon>
    </lineage>
</organism>
<dbReference type="KEGG" id="api:103310706"/>
<dbReference type="OrthoDB" id="6597316at2759"/>
<evidence type="ECO:0000256" key="2">
    <source>
        <dbReference type="SAM" id="MobiDB-lite"/>
    </source>
</evidence>
<dbReference type="GeneID" id="103310706"/>
<feature type="coiled-coil region" evidence="1">
    <location>
        <begin position="365"/>
        <end position="392"/>
    </location>
</feature>
<accession>A0A8R2BA25</accession>
<name>A0A8R2BA25_ACYPI</name>
<evidence type="ECO:0000313" key="4">
    <source>
        <dbReference type="Proteomes" id="UP000007819"/>
    </source>
</evidence>
<reference evidence="4" key="1">
    <citation type="submission" date="2010-06" db="EMBL/GenBank/DDBJ databases">
        <authorList>
            <person name="Jiang H."/>
            <person name="Abraham K."/>
            <person name="Ali S."/>
            <person name="Alsbrooks S.L."/>
            <person name="Anim B.N."/>
            <person name="Anosike U.S."/>
            <person name="Attaway T."/>
            <person name="Bandaranaike D.P."/>
            <person name="Battles P.K."/>
            <person name="Bell S.N."/>
            <person name="Bell A.V."/>
            <person name="Beltran B."/>
            <person name="Bickham C."/>
            <person name="Bustamante Y."/>
            <person name="Caleb T."/>
            <person name="Canada A."/>
            <person name="Cardenas V."/>
            <person name="Carter K."/>
            <person name="Chacko J."/>
            <person name="Chandrabose M.N."/>
            <person name="Chavez D."/>
            <person name="Chavez A."/>
            <person name="Chen L."/>
            <person name="Chu H.-S."/>
            <person name="Claassen K.J."/>
            <person name="Cockrell R."/>
            <person name="Collins M."/>
            <person name="Cooper J.A."/>
            <person name="Cree A."/>
            <person name="Curry S.M."/>
            <person name="Da Y."/>
            <person name="Dao M.D."/>
            <person name="Das B."/>
            <person name="Davila M.-L."/>
            <person name="Davy-Carroll L."/>
            <person name="Denson S."/>
            <person name="Dinh H."/>
            <person name="Ebong V.E."/>
            <person name="Edwards J.R."/>
            <person name="Egan A."/>
            <person name="El-Daye J."/>
            <person name="Escobedo L."/>
            <person name="Fernandez S."/>
            <person name="Fernando P.R."/>
            <person name="Flagg N."/>
            <person name="Forbes L.D."/>
            <person name="Fowler R.G."/>
            <person name="Fu Q."/>
            <person name="Gabisi R.A."/>
            <person name="Ganer J."/>
            <person name="Garbino Pronczuk A."/>
            <person name="Garcia R.M."/>
            <person name="Garner T."/>
            <person name="Garrett T.E."/>
            <person name="Gonzalez D.A."/>
            <person name="Hamid H."/>
            <person name="Hawkins E.S."/>
            <person name="Hirani K."/>
            <person name="Hogues M.E."/>
            <person name="Hollins B."/>
            <person name="Hsiao C.-H."/>
            <person name="Jabil R."/>
            <person name="James M.L."/>
            <person name="Jhangiani S.N."/>
            <person name="Johnson B."/>
            <person name="Johnson Q."/>
            <person name="Joshi V."/>
            <person name="Kalu J.B."/>
            <person name="Kam C."/>
            <person name="Kashfia A."/>
            <person name="Keebler J."/>
            <person name="Kisamo H."/>
            <person name="Kovar C.L."/>
            <person name="Lago L.A."/>
            <person name="Lai C.-Y."/>
            <person name="Laidlaw J."/>
            <person name="Lara F."/>
            <person name="Le T.-K."/>
            <person name="Lee S.L."/>
            <person name="Legall F.H."/>
            <person name="Lemon S.J."/>
            <person name="Lewis L.R."/>
            <person name="Li B."/>
            <person name="Liu Y."/>
            <person name="Liu Y.-S."/>
            <person name="Lopez J."/>
            <person name="Lozado R.J."/>
            <person name="Lu J."/>
            <person name="Madu R.C."/>
            <person name="Maheshwari M."/>
            <person name="Maheshwari R."/>
            <person name="Malloy K."/>
            <person name="Martinez E."/>
            <person name="Mathew T."/>
            <person name="Mercado I.C."/>
            <person name="Mercado C."/>
            <person name="Meyer B."/>
            <person name="Montgomery K."/>
            <person name="Morgan M.B."/>
            <person name="Munidasa M."/>
            <person name="Nazareth L.V."/>
            <person name="Nelson J."/>
            <person name="Ng B.M."/>
            <person name="Nguyen N.B."/>
            <person name="Nguyen P.Q."/>
            <person name="Nguyen T."/>
            <person name="Obregon M."/>
            <person name="Okwuonu G.O."/>
            <person name="Onwere C.G."/>
            <person name="Orozco G."/>
            <person name="Parra A."/>
            <person name="Patel S."/>
            <person name="Patil S."/>
            <person name="Perez A."/>
            <person name="Perez Y."/>
            <person name="Pham C."/>
            <person name="Primus E.L."/>
            <person name="Pu L.-L."/>
            <person name="Puazo M."/>
            <person name="Qin X."/>
            <person name="Quiroz J.B."/>
            <person name="Reese J."/>
            <person name="Richards S."/>
            <person name="Rives C.M."/>
            <person name="Robberts R."/>
            <person name="Ruiz S.J."/>
            <person name="Ruiz M.J."/>
            <person name="Santibanez J."/>
            <person name="Schneider B.W."/>
            <person name="Sisson I."/>
            <person name="Smith M."/>
            <person name="Sodergren E."/>
            <person name="Song X.-Z."/>
            <person name="Song B.B."/>
            <person name="Summersgill H."/>
            <person name="Thelus R."/>
            <person name="Thornton R.D."/>
            <person name="Trejos Z.Y."/>
            <person name="Usmani K."/>
            <person name="Vattathil S."/>
            <person name="Villasana D."/>
            <person name="Walker D.L."/>
            <person name="Wang S."/>
            <person name="Wang K."/>
            <person name="White C.S."/>
            <person name="Williams A.C."/>
            <person name="Williamson J."/>
            <person name="Wilson K."/>
            <person name="Woghiren I.O."/>
            <person name="Woodworth J.R."/>
            <person name="Worley K.C."/>
            <person name="Wright R.A."/>
            <person name="Wu W."/>
            <person name="Young L."/>
            <person name="Zhang L."/>
            <person name="Zhang J."/>
            <person name="Zhu Y."/>
            <person name="Muzny D.M."/>
            <person name="Weinstock G."/>
            <person name="Gibbs R.A."/>
        </authorList>
    </citation>
    <scope>NUCLEOTIDE SEQUENCE [LARGE SCALE GENOMIC DNA]</scope>
    <source>
        <strain evidence="4">LSR1</strain>
    </source>
</reference>
<dbReference type="EnsemblMetazoa" id="XM_008189884.1">
    <property type="protein sequence ID" value="XP_008188106.1"/>
    <property type="gene ID" value="LOC103310706"/>
</dbReference>
<reference evidence="3" key="2">
    <citation type="submission" date="2022-06" db="UniProtKB">
        <authorList>
            <consortium name="EnsemblMetazoa"/>
        </authorList>
    </citation>
    <scope>IDENTIFICATION</scope>
</reference>
<dbReference type="AlphaFoldDB" id="A0A8R2BA25"/>
<sequence length="509" mass="57983">MDEQIMQPSQAVEQNGFSKIDAPENYRHYGDNTDTVDVGILDIVEGINLHQFESDSMSTSTITEVYNSPEYTPYNEHSESEETDGEGNQEPMNESHTSNTNNAIESAETIIVDGAKKKRKHALEPEFILLPKKSKERVMHLELLKNKVNLQHNRNVLEQNKGCPFKSIAVADGLPKRRNNLMQSTTLLHVAKDHTQLQNEVFVSMKCDDITFVAQSDDLICLFGSRLLKNHRERHLKNYISQRLGQLAKFLQILPAKELSGYDEEHNTYVHPTNALKIGHSILQCADILQNLSKKQLNKSVNLPDAKDITLLHNFLLNQLEEVKSLIENKEINQETYKILCQNLLTQIILLNRRRSGEVQRIKVIDYLNRSKNKLQEEIQKSLSEVEIKLSESFERFEIRGKRGRAVPVLLTGIMKQSIDLLLKIRNAASVFKQNEYLFAIPNTAVGYYRGSDCLRKAANECGSSAPELLTSTKLRKHIATMSQLLNLSTNDREQLANFMGHDLAIHNE</sequence>
<dbReference type="RefSeq" id="XP_008188106.1">
    <property type="nucleotide sequence ID" value="XM_008189884.1"/>
</dbReference>